<dbReference type="PROSITE" id="PS00041">
    <property type="entry name" value="HTH_ARAC_FAMILY_1"/>
    <property type="match status" value="1"/>
</dbReference>
<evidence type="ECO:0000256" key="1">
    <source>
        <dbReference type="ARBA" id="ARBA00004651"/>
    </source>
</evidence>
<dbReference type="Gene3D" id="1.10.10.60">
    <property type="entry name" value="Homeodomain-like"/>
    <property type="match status" value="2"/>
</dbReference>
<keyword evidence="13" id="KW-1185">Reference proteome</keyword>
<evidence type="ECO:0000313" key="12">
    <source>
        <dbReference type="EMBL" id="RIX52094.1"/>
    </source>
</evidence>
<name>A0A3A1UV02_9BACL</name>
<dbReference type="Gene3D" id="3.30.450.20">
    <property type="entry name" value="PAS domain"/>
    <property type="match status" value="2"/>
</dbReference>
<dbReference type="PANTHER" id="PTHR43280">
    <property type="entry name" value="ARAC-FAMILY TRANSCRIPTIONAL REGULATOR"/>
    <property type="match status" value="1"/>
</dbReference>
<sequence length="761" mass="87553">MKRIPMMLQLTLILFCVMAIPMAILTWYSDTKILKNSESAIAESSLAGLNANRRLNENALNNLAQDVVRLAATKVFDRVRSYETFEEVRKSYSNVSKAMSVLDELHNLNHRVDGVYSSYFYLSDSDYVISTDKGITRLDRYDSLEWMEEALEGRRGIGGVWVPRKLSSGDYVISYVLPLNRLSTTTRGTIVVNLEEEQVSDYLRASEPGKHGYFLLDKEGTIISHNDKSLLLSDGKEQPFLQEILQRGEKEGYAFHEAGGERLIYTWSKSQAQFGWWNVNIYSMDELLTKAHTLQRSIILLTVIIIFVGAVLTVFLATWLSKPVRQLVRAVRARSNLGVSNKNELVFLDAAFKRMQEEEEELYRLLKEREQDTRNLAVQKLLKGEVTDQIADLFPKPDYHVAVVSIDRYRRYVSHTNRETRNYHRYVLISRCESMFPDGVHVQTVYQGEGYFVIVINYDQNELEGGFDGVYRTLIAVRDMSAEILGHSVTIGVGSQAETSDIIPDRVAEAMEAIKHRMIEGSGGIILWKQEADRNKKYIYPTNSETRILNFLSKGDLDSIIKELGLVRNEIQSADYISYDNILFIYNQLVGVTIKHLRENNISTARIFAGRRNIYTTIASIDTLDELEEHLHEFFVEIIQYLSRNVGEVNYGERIIRYLEEHFREEIVFEDMAKEIGISYSYMRKIVYELTGKSLIDYTNMLRIQKAKEILLESNLSISQIASEVGYYNVQSFNRFFRKYEGMSPSSYKALKFGATRLESS</sequence>
<evidence type="ECO:0000256" key="3">
    <source>
        <dbReference type="ARBA" id="ARBA00022692"/>
    </source>
</evidence>
<comment type="caution">
    <text evidence="12">The sequence shown here is derived from an EMBL/GenBank/DDBJ whole genome shotgun (WGS) entry which is preliminary data.</text>
</comment>
<dbReference type="InterPro" id="IPR033479">
    <property type="entry name" value="dCache_1"/>
</dbReference>
<dbReference type="Pfam" id="PF02743">
    <property type="entry name" value="dCache_1"/>
    <property type="match status" value="1"/>
</dbReference>
<keyword evidence="9" id="KW-0175">Coiled coil</keyword>
<evidence type="ECO:0000313" key="13">
    <source>
        <dbReference type="Proteomes" id="UP000266482"/>
    </source>
</evidence>
<keyword evidence="2" id="KW-1003">Cell membrane</keyword>
<comment type="subcellular location">
    <subcellularLocation>
        <location evidence="1">Cell membrane</location>
        <topology evidence="1">Multi-pass membrane protein</topology>
    </subcellularLocation>
</comment>
<evidence type="ECO:0000256" key="7">
    <source>
        <dbReference type="ARBA" id="ARBA00023136"/>
    </source>
</evidence>
<evidence type="ECO:0000256" key="2">
    <source>
        <dbReference type="ARBA" id="ARBA00022475"/>
    </source>
</evidence>
<evidence type="ECO:0000256" key="5">
    <source>
        <dbReference type="ARBA" id="ARBA00023015"/>
    </source>
</evidence>
<dbReference type="InterPro" id="IPR018060">
    <property type="entry name" value="HTH_AraC"/>
</dbReference>
<feature type="transmembrane region" description="Helical" evidence="10">
    <location>
        <begin position="6"/>
        <end position="28"/>
    </location>
</feature>
<evidence type="ECO:0000256" key="4">
    <source>
        <dbReference type="ARBA" id="ARBA00022989"/>
    </source>
</evidence>
<feature type="coiled-coil region" evidence="9">
    <location>
        <begin position="348"/>
        <end position="375"/>
    </location>
</feature>
<dbReference type="InterPro" id="IPR018062">
    <property type="entry name" value="HTH_AraC-typ_CS"/>
</dbReference>
<accession>A0A3A1UV02</accession>
<dbReference type="GO" id="GO:0005886">
    <property type="term" value="C:plasma membrane"/>
    <property type="evidence" value="ECO:0007669"/>
    <property type="project" value="UniProtKB-SubCell"/>
</dbReference>
<dbReference type="InterPro" id="IPR020449">
    <property type="entry name" value="Tscrpt_reg_AraC-type_HTH"/>
</dbReference>
<keyword evidence="4 10" id="KW-1133">Transmembrane helix</keyword>
<dbReference type="PANTHER" id="PTHR43280:SF28">
    <property type="entry name" value="HTH-TYPE TRANSCRIPTIONAL ACTIVATOR RHAS"/>
    <property type="match status" value="1"/>
</dbReference>
<dbReference type="Pfam" id="PF12833">
    <property type="entry name" value="HTH_18"/>
    <property type="match status" value="1"/>
</dbReference>
<dbReference type="SUPFAM" id="SSF46689">
    <property type="entry name" value="Homeodomain-like"/>
    <property type="match status" value="1"/>
</dbReference>
<evidence type="ECO:0000256" key="8">
    <source>
        <dbReference type="ARBA" id="ARBA00023163"/>
    </source>
</evidence>
<feature type="transmembrane region" description="Helical" evidence="10">
    <location>
        <begin position="298"/>
        <end position="320"/>
    </location>
</feature>
<reference evidence="12 13" key="1">
    <citation type="submission" date="2018-09" db="EMBL/GenBank/DDBJ databases">
        <title>Paenibacillus aracenensis nov. sp. isolated from a cave in southern Spain.</title>
        <authorList>
            <person name="Jurado V."/>
            <person name="Gutierrez-Patricio S."/>
            <person name="Gonzalez-Pimentel J.L."/>
            <person name="Miller A.Z."/>
            <person name="Laiz L."/>
            <person name="Saiz-Jimenez C."/>
        </authorList>
    </citation>
    <scope>NUCLEOTIDE SEQUENCE [LARGE SCALE GENOMIC DNA]</scope>
    <source>
        <strain evidence="12 13">DSM 22867</strain>
    </source>
</reference>
<dbReference type="GO" id="GO:0003700">
    <property type="term" value="F:DNA-binding transcription factor activity"/>
    <property type="evidence" value="ECO:0007669"/>
    <property type="project" value="InterPro"/>
</dbReference>
<dbReference type="OrthoDB" id="1975037at2"/>
<evidence type="ECO:0000256" key="6">
    <source>
        <dbReference type="ARBA" id="ARBA00023125"/>
    </source>
</evidence>
<proteinExistence type="predicted"/>
<gene>
    <name evidence="12" type="ORF">D3P08_14035</name>
</gene>
<keyword evidence="8" id="KW-0804">Transcription</keyword>
<dbReference type="PRINTS" id="PR00032">
    <property type="entry name" value="HTHARAC"/>
</dbReference>
<dbReference type="PROSITE" id="PS01124">
    <property type="entry name" value="HTH_ARAC_FAMILY_2"/>
    <property type="match status" value="1"/>
</dbReference>
<dbReference type="SMART" id="SM00342">
    <property type="entry name" value="HTH_ARAC"/>
    <property type="match status" value="1"/>
</dbReference>
<dbReference type="InterPro" id="IPR009057">
    <property type="entry name" value="Homeodomain-like_sf"/>
</dbReference>
<keyword evidence="3 10" id="KW-0812">Transmembrane</keyword>
<dbReference type="Gene3D" id="6.10.340.10">
    <property type="match status" value="1"/>
</dbReference>
<dbReference type="RefSeq" id="WP_119600326.1">
    <property type="nucleotide sequence ID" value="NZ_QXQA01000008.1"/>
</dbReference>
<dbReference type="EMBL" id="QXQA01000008">
    <property type="protein sequence ID" value="RIX52094.1"/>
    <property type="molecule type" value="Genomic_DNA"/>
</dbReference>
<evidence type="ECO:0000256" key="9">
    <source>
        <dbReference type="SAM" id="Coils"/>
    </source>
</evidence>
<keyword evidence="6" id="KW-0238">DNA-binding</keyword>
<evidence type="ECO:0000259" key="11">
    <source>
        <dbReference type="PROSITE" id="PS01124"/>
    </source>
</evidence>
<evidence type="ECO:0000256" key="10">
    <source>
        <dbReference type="SAM" id="Phobius"/>
    </source>
</evidence>
<dbReference type="Proteomes" id="UP000266482">
    <property type="component" value="Unassembled WGS sequence"/>
</dbReference>
<protein>
    <submittedName>
        <fullName evidence="12">Helix-turn-helix domain-containing protein</fullName>
    </submittedName>
</protein>
<keyword evidence="7 10" id="KW-0472">Membrane</keyword>
<feature type="domain" description="HTH araC/xylS-type" evidence="11">
    <location>
        <begin position="653"/>
        <end position="751"/>
    </location>
</feature>
<dbReference type="GO" id="GO:0043565">
    <property type="term" value="F:sequence-specific DNA binding"/>
    <property type="evidence" value="ECO:0007669"/>
    <property type="project" value="InterPro"/>
</dbReference>
<organism evidence="12 13">
    <name type="scientific">Paenibacillus nanensis</name>
    <dbReference type="NCBI Taxonomy" id="393251"/>
    <lineage>
        <taxon>Bacteria</taxon>
        <taxon>Bacillati</taxon>
        <taxon>Bacillota</taxon>
        <taxon>Bacilli</taxon>
        <taxon>Bacillales</taxon>
        <taxon>Paenibacillaceae</taxon>
        <taxon>Paenibacillus</taxon>
    </lineage>
</organism>
<keyword evidence="5" id="KW-0805">Transcription regulation</keyword>
<dbReference type="AlphaFoldDB" id="A0A3A1UV02"/>